<dbReference type="PROSITE" id="PS01229">
    <property type="entry name" value="COF_2"/>
    <property type="match status" value="1"/>
</dbReference>
<accession>A0A4R4FCU2</accession>
<protein>
    <submittedName>
        <fullName evidence="1">HAD family hydrolase</fullName>
    </submittedName>
</protein>
<dbReference type="Proteomes" id="UP000295710">
    <property type="component" value="Unassembled WGS sequence"/>
</dbReference>
<comment type="caution">
    <text evidence="1">The sequence shown here is derived from an EMBL/GenBank/DDBJ whole genome shotgun (WGS) entry which is preliminary data.</text>
</comment>
<dbReference type="PANTHER" id="PTHR10000">
    <property type="entry name" value="PHOSPHOSERINE PHOSPHATASE"/>
    <property type="match status" value="1"/>
</dbReference>
<name>A0A4R4FCU2_9FIRM</name>
<dbReference type="InterPro" id="IPR036412">
    <property type="entry name" value="HAD-like_sf"/>
</dbReference>
<evidence type="ECO:0000313" key="1">
    <source>
        <dbReference type="EMBL" id="TDA21121.1"/>
    </source>
</evidence>
<keyword evidence="2" id="KW-1185">Reference proteome</keyword>
<proteinExistence type="predicted"/>
<dbReference type="Gene3D" id="3.30.1240.10">
    <property type="match status" value="1"/>
</dbReference>
<dbReference type="InterPro" id="IPR000150">
    <property type="entry name" value="Cof"/>
</dbReference>
<dbReference type="EMBL" id="SMMX01000011">
    <property type="protein sequence ID" value="TDA21121.1"/>
    <property type="molecule type" value="Genomic_DNA"/>
</dbReference>
<dbReference type="InterPro" id="IPR006379">
    <property type="entry name" value="HAD-SF_hydro_IIB"/>
</dbReference>
<dbReference type="SFLD" id="SFLDS00003">
    <property type="entry name" value="Haloacid_Dehalogenase"/>
    <property type="match status" value="1"/>
</dbReference>
<dbReference type="InterPro" id="IPR023214">
    <property type="entry name" value="HAD_sf"/>
</dbReference>
<organism evidence="1 2">
    <name type="scientific">Extibacter muris</name>
    <dbReference type="NCBI Taxonomy" id="1796622"/>
    <lineage>
        <taxon>Bacteria</taxon>
        <taxon>Bacillati</taxon>
        <taxon>Bacillota</taxon>
        <taxon>Clostridia</taxon>
        <taxon>Lachnospirales</taxon>
        <taxon>Lachnospiraceae</taxon>
        <taxon>Extibacter</taxon>
    </lineage>
</organism>
<reference evidence="1 2" key="1">
    <citation type="journal article" date="2016" name="Nat. Microbiol.">
        <title>The Mouse Intestinal Bacterial Collection (miBC) provides host-specific insight into cultured diversity and functional potential of the gut microbiota.</title>
        <authorList>
            <person name="Lagkouvardos I."/>
            <person name="Pukall R."/>
            <person name="Abt B."/>
            <person name="Foesel B.U."/>
            <person name="Meier-Kolthoff J.P."/>
            <person name="Kumar N."/>
            <person name="Bresciani A."/>
            <person name="Martinez I."/>
            <person name="Just S."/>
            <person name="Ziegler C."/>
            <person name="Brugiroux S."/>
            <person name="Garzetti D."/>
            <person name="Wenning M."/>
            <person name="Bui T.P."/>
            <person name="Wang J."/>
            <person name="Hugenholtz F."/>
            <person name="Plugge C.M."/>
            <person name="Peterson D.A."/>
            <person name="Hornef M.W."/>
            <person name="Baines J.F."/>
            <person name="Smidt H."/>
            <person name="Walter J."/>
            <person name="Kristiansen K."/>
            <person name="Nielsen H.B."/>
            <person name="Haller D."/>
            <person name="Overmann J."/>
            <person name="Stecher B."/>
            <person name="Clavel T."/>
        </authorList>
    </citation>
    <scope>NUCLEOTIDE SEQUENCE [LARGE SCALE GENOMIC DNA]</scope>
    <source>
        <strain evidence="1 2">DSM 28560</strain>
    </source>
</reference>
<dbReference type="GO" id="GO:0016791">
    <property type="term" value="F:phosphatase activity"/>
    <property type="evidence" value="ECO:0007669"/>
    <property type="project" value="TreeGrafter"/>
</dbReference>
<dbReference type="SFLD" id="SFLDG01140">
    <property type="entry name" value="C2.B:_Phosphomannomutase_and_P"/>
    <property type="match status" value="1"/>
</dbReference>
<dbReference type="AlphaFoldDB" id="A0A4R4FCU2"/>
<evidence type="ECO:0000313" key="2">
    <source>
        <dbReference type="Proteomes" id="UP000295710"/>
    </source>
</evidence>
<keyword evidence="1" id="KW-0378">Hydrolase</keyword>
<dbReference type="NCBIfam" id="TIGR01484">
    <property type="entry name" value="HAD-SF-IIB"/>
    <property type="match status" value="1"/>
</dbReference>
<dbReference type="CDD" id="cd07518">
    <property type="entry name" value="HAD_YbiV-Like"/>
    <property type="match status" value="1"/>
</dbReference>
<gene>
    <name evidence="1" type="ORF">E1963_13280</name>
</gene>
<dbReference type="SUPFAM" id="SSF56784">
    <property type="entry name" value="HAD-like"/>
    <property type="match status" value="1"/>
</dbReference>
<sequence>MIQLIASDLDGTILQNDAQAVSPRMIELIMELKQKGIRFVAASGRQYSNLRRLFEPIKDEISYIAENGSLCIHKGQVLSRGIIERELGLEILDSVKEYGKCDCFLSCESGGYMDSGNPEFIRHMTEVVKFDIRQVDSLKDIHEPFLKIAACSFSGTRDMAPFFKERFRGRINVVTSGNLWVDFIAPGANKGTALSNLLAHLDIQAKDCIAFGDQYNDVEMLQLAGASYAMSNAAPGIAYYSTYVTDSVEEVLEDLAASVGK</sequence>
<dbReference type="RefSeq" id="WP_132278746.1">
    <property type="nucleotide sequence ID" value="NZ_JAOBST010000018.1"/>
</dbReference>
<dbReference type="NCBIfam" id="TIGR00099">
    <property type="entry name" value="Cof-subfamily"/>
    <property type="match status" value="1"/>
</dbReference>
<dbReference type="GO" id="GO:0005829">
    <property type="term" value="C:cytosol"/>
    <property type="evidence" value="ECO:0007669"/>
    <property type="project" value="TreeGrafter"/>
</dbReference>
<dbReference type="Gene3D" id="3.40.50.1000">
    <property type="entry name" value="HAD superfamily/HAD-like"/>
    <property type="match status" value="1"/>
</dbReference>
<dbReference type="PANTHER" id="PTHR10000:SF53">
    <property type="entry name" value="5-AMINO-6-(5-PHOSPHO-D-RIBITYLAMINO)URACIL PHOSPHATASE YBJI-RELATED"/>
    <property type="match status" value="1"/>
</dbReference>
<dbReference type="Pfam" id="PF08282">
    <property type="entry name" value="Hydrolase_3"/>
    <property type="match status" value="1"/>
</dbReference>
<dbReference type="GO" id="GO:0000287">
    <property type="term" value="F:magnesium ion binding"/>
    <property type="evidence" value="ECO:0007669"/>
    <property type="project" value="TreeGrafter"/>
</dbReference>